<dbReference type="Gene3D" id="2.30.30.40">
    <property type="entry name" value="SH3 Domains"/>
    <property type="match status" value="1"/>
</dbReference>
<feature type="compositionally biased region" description="Low complexity" evidence="3">
    <location>
        <begin position="1316"/>
        <end position="1326"/>
    </location>
</feature>
<feature type="coiled-coil region" evidence="2">
    <location>
        <begin position="750"/>
        <end position="1155"/>
    </location>
</feature>
<dbReference type="Proteomes" id="UP000002358">
    <property type="component" value="Chromosome 2"/>
</dbReference>
<dbReference type="InterPro" id="IPR051500">
    <property type="entry name" value="cTAGE_MIA/OTOR"/>
</dbReference>
<dbReference type="GO" id="GO:0070971">
    <property type="term" value="C:endoplasmic reticulum exit site"/>
    <property type="evidence" value="ECO:0007669"/>
    <property type="project" value="TreeGrafter"/>
</dbReference>
<feature type="compositionally biased region" description="Basic and acidic residues" evidence="3">
    <location>
        <begin position="261"/>
        <end position="291"/>
    </location>
</feature>
<dbReference type="CTD" id="33930"/>
<dbReference type="PANTHER" id="PTHR23158:SF33">
    <property type="entry name" value="TRANSPORT AND GOLGI ORGANIZATION PROTEIN 1"/>
    <property type="match status" value="1"/>
</dbReference>
<evidence type="ECO:0008006" key="6">
    <source>
        <dbReference type="Google" id="ProtNLM"/>
    </source>
</evidence>
<reference evidence="4" key="1">
    <citation type="submission" date="2021-01" db="UniProtKB">
        <authorList>
            <consortium name="EnsemblMetazoa"/>
        </authorList>
    </citation>
    <scope>IDENTIFICATION</scope>
</reference>
<feature type="region of interest" description="Disordered" evidence="3">
    <location>
        <begin position="261"/>
        <end position="457"/>
    </location>
</feature>
<evidence type="ECO:0000313" key="4">
    <source>
        <dbReference type="EnsemblMetazoa" id="XP_031780408"/>
    </source>
</evidence>
<accession>A0A7M7Q286</accession>
<proteinExistence type="predicted"/>
<dbReference type="EnsemblMetazoa" id="XM_031924548">
    <property type="protein sequence ID" value="XP_031780408"/>
    <property type="gene ID" value="LOC100118500"/>
</dbReference>
<feature type="compositionally biased region" description="Low complexity" evidence="3">
    <location>
        <begin position="344"/>
        <end position="355"/>
    </location>
</feature>
<keyword evidence="5" id="KW-1185">Reference proteome</keyword>
<evidence type="ECO:0000256" key="2">
    <source>
        <dbReference type="SAM" id="Coils"/>
    </source>
</evidence>
<feature type="compositionally biased region" description="Pro residues" evidence="3">
    <location>
        <begin position="1217"/>
        <end position="1246"/>
    </location>
</feature>
<dbReference type="FunCoup" id="A0A7M7Q286">
    <property type="interactions" value="338"/>
</dbReference>
<dbReference type="GO" id="GO:0006888">
    <property type="term" value="P:endoplasmic reticulum to Golgi vesicle-mediated transport"/>
    <property type="evidence" value="ECO:0007669"/>
    <property type="project" value="TreeGrafter"/>
</dbReference>
<dbReference type="GO" id="GO:0035459">
    <property type="term" value="P:vesicle cargo loading"/>
    <property type="evidence" value="ECO:0007669"/>
    <property type="project" value="TreeGrafter"/>
</dbReference>
<feature type="compositionally biased region" description="Basic residues" evidence="3">
    <location>
        <begin position="1357"/>
        <end position="1368"/>
    </location>
</feature>
<keyword evidence="1 2" id="KW-0175">Coiled coil</keyword>
<dbReference type="InterPro" id="IPR036028">
    <property type="entry name" value="SH3-like_dom_sf"/>
</dbReference>
<dbReference type="GO" id="GO:0009306">
    <property type="term" value="P:protein secretion"/>
    <property type="evidence" value="ECO:0007669"/>
    <property type="project" value="TreeGrafter"/>
</dbReference>
<dbReference type="GeneID" id="100118500"/>
<dbReference type="GO" id="GO:0005789">
    <property type="term" value="C:endoplasmic reticulum membrane"/>
    <property type="evidence" value="ECO:0007669"/>
    <property type="project" value="TreeGrafter"/>
</dbReference>
<protein>
    <recommendedName>
        <fullName evidence="6">Transport and Golgi organization protein 1</fullName>
    </recommendedName>
</protein>
<organism evidence="4 5">
    <name type="scientific">Nasonia vitripennis</name>
    <name type="common">Parasitic wasp</name>
    <dbReference type="NCBI Taxonomy" id="7425"/>
    <lineage>
        <taxon>Eukaryota</taxon>
        <taxon>Metazoa</taxon>
        <taxon>Ecdysozoa</taxon>
        <taxon>Arthropoda</taxon>
        <taxon>Hexapoda</taxon>
        <taxon>Insecta</taxon>
        <taxon>Pterygota</taxon>
        <taxon>Neoptera</taxon>
        <taxon>Endopterygota</taxon>
        <taxon>Hymenoptera</taxon>
        <taxon>Apocrita</taxon>
        <taxon>Proctotrupomorpha</taxon>
        <taxon>Chalcidoidea</taxon>
        <taxon>Pteromalidae</taxon>
        <taxon>Pteromalinae</taxon>
        <taxon>Nasonia</taxon>
    </lineage>
</organism>
<name>A0A7M7Q286_NASVI</name>
<feature type="compositionally biased region" description="Basic and acidic residues" evidence="3">
    <location>
        <begin position="382"/>
        <end position="395"/>
    </location>
</feature>
<evidence type="ECO:0000256" key="3">
    <source>
        <dbReference type="SAM" id="MobiDB-lite"/>
    </source>
</evidence>
<dbReference type="InParanoid" id="A0A7M7Q286"/>
<feature type="compositionally biased region" description="Basic and acidic residues" evidence="3">
    <location>
        <begin position="357"/>
        <end position="373"/>
    </location>
</feature>
<dbReference type="PANTHER" id="PTHR23158">
    <property type="entry name" value="MELANOMA INHIBITORY ACTIVITY-RELATED"/>
    <property type="match status" value="1"/>
</dbReference>
<evidence type="ECO:0000256" key="1">
    <source>
        <dbReference type="ARBA" id="ARBA00023054"/>
    </source>
</evidence>
<dbReference type="SUPFAM" id="SSF50044">
    <property type="entry name" value="SH3-domain"/>
    <property type="match status" value="1"/>
</dbReference>
<dbReference type="RefSeq" id="XP_031780408.1">
    <property type="nucleotide sequence ID" value="XM_031924548.2"/>
</dbReference>
<feature type="region of interest" description="Disordered" evidence="3">
    <location>
        <begin position="1205"/>
        <end position="1383"/>
    </location>
</feature>
<evidence type="ECO:0000313" key="5">
    <source>
        <dbReference type="Proteomes" id="UP000002358"/>
    </source>
</evidence>
<dbReference type="OrthoDB" id="6627676at2759"/>
<dbReference type="SMR" id="A0A7M7Q286"/>
<feature type="compositionally biased region" description="Polar residues" evidence="3">
    <location>
        <begin position="1372"/>
        <end position="1383"/>
    </location>
</feature>
<sequence length="1383" mass="153176">MIRAVTAGLHYHGHDNGDARPSNMTVRRDFLRAAASLSLLLLLVLGCDAKISDKRLCYDESCSVVVSMGRTILPYHSKDNDVLSFPPNIDVKIFSKEAGNRTDLWGIEVLGKRGYAPKSFIRENKVYHKREALKYEVPTEENIGAGKAENLPESISSAVSGVTQKEQKPTDVPVDPLNKNIQNTIAPHQVSPSYDSVYDGTVLPQEISAAEPPSPSYSTQTLQDHVKTEEQVRLNVYPNPNIITSTLNALAGILNSDEDFSKEASPEVDSSEKVTSEEVTEKTPEIKKADESSPSSEEDGVVPEDAAPKDASSEDVSPETASEEVTESKSLQPDLEETAPLAGVEVTENSSTNETESVEKETNQQEKVSEVHEQNIVPEATSEEKVEKAVDEEKPVTPTPTESSAEELPSPEVSTNEISKTEVSEEVQPIAPEDLQNDTVPKQEEALPIPSSSDSLVINDTNASEATPAAEQAIVDKQEVEEANDTSASKVDDFVFPEVPSKQQEPVQSADQPFLLTVQPDVVPESVSEIVENVTAPNVFVEEANLLDDVQRKLNDNVVQASSETIVGGVPTYHHNDSAVDSSKEPVDSSHEHVVDIPATPSFGEFLGNRNLLNAGKGFQYDDYSGEIGVDKVVYEESIQTTTSGSDEYVTTETSKEEEPVSFEDALPASDVEKIVLPPETCDKPYDCSSDHARHHYSAEENAVTNATKMANNSETLLYVCITAVTTLLFSLGYYFLENRRRDAYLIVKINNLEKDLMITKKECIMLDENFKSTKTKLDSIEDESFGSNEMVLSLRSELAASENARIELEDQIASLEKELESTSEAGLELERMLREILSTQNEENNPLAQSIEDLQVRLNDQQLANESLTNALAAKTQELDFYKLENETLTGDLTVTIKKMEELQAEVVKLAEELKTQTSTKIQLEQTLSDQIERLEIQIRTITEDKSHLRKQLKLKELEVKELMGVVEQLNSNSLDFERLYEVSQIKAEAAHLLEERDELKSKLSEVEGAHQLLEEHVKLTREEVGFLSEQCKAAEKEKKDAETRLEVLTKFFEDKEAQRQKEEAIWLEKQGEVSSTVERIQTMQNEILNYKQQIEMLKREIVDQEREYKNQISLLETKAHEHWVTARQNERRLEEVKAESSQLRNRLTLVEKNINDGDPEAKLHRAANGETASNAHALFVGGETSSSPLMFAAGGSSSTNLPPLPPPSYLYGPPGSFPPPPPPGSFLPPPPPPPELVGSRPPPLGGGRLSSPPPPGGAAASSPPLSPPPPLPSHMQYIHARILADRHRSPPPLPPFASDGSFMPRLPPPHFSHQQQSQQYQQQQHTAGNAHNHLAWPPEELPPPPRNSSAAFQRARNHKGRKRFSKVRQFWSTMEGNNANK</sequence>